<protein>
    <submittedName>
        <fullName evidence="1">Alpha/beta hydrolase</fullName>
    </submittedName>
</protein>
<accession>A0A7J5BR85</accession>
<dbReference type="SUPFAM" id="SSF53474">
    <property type="entry name" value="alpha/beta-Hydrolases"/>
    <property type="match status" value="1"/>
</dbReference>
<evidence type="ECO:0000313" key="2">
    <source>
        <dbReference type="Proteomes" id="UP000467240"/>
    </source>
</evidence>
<sequence>MHVVSRRRLDGGVLEREFLLGDVPGILWTPVDASETSPVPLVMLGQPGGLGMHRMRPALEGRARSASAHGLAAVAIELPGNGGRPTLPGAESVRAELRRVLSAGERPGPELVDRLILPLVERAVPEWQATLDACFALPELDGRAVYSGGVIAIGVRLAVVEPRILAACLFAGSYIPRATMSEATAVTMPLHVLLQWDDDGNDRDASLALFDAFASAEKTLHANMGGHTGVPAFAGEEVARFFDRHLAQAAD</sequence>
<dbReference type="Proteomes" id="UP000467240">
    <property type="component" value="Unassembled WGS sequence"/>
</dbReference>
<keyword evidence="1" id="KW-0378">Hydrolase</keyword>
<dbReference type="GO" id="GO:0016787">
    <property type="term" value="F:hydrolase activity"/>
    <property type="evidence" value="ECO:0007669"/>
    <property type="project" value="UniProtKB-KW"/>
</dbReference>
<dbReference type="OrthoDB" id="4158640at2"/>
<dbReference type="InterPro" id="IPR029058">
    <property type="entry name" value="AB_hydrolase_fold"/>
</dbReference>
<dbReference type="EMBL" id="WBJZ01000011">
    <property type="protein sequence ID" value="KAB1656775.1"/>
    <property type="molecule type" value="Genomic_DNA"/>
</dbReference>
<evidence type="ECO:0000313" key="1">
    <source>
        <dbReference type="EMBL" id="KAB1656775.1"/>
    </source>
</evidence>
<keyword evidence="2" id="KW-1185">Reference proteome</keyword>
<organism evidence="1 2">
    <name type="scientific">Pseudoclavibacter chungangensis</name>
    <dbReference type="NCBI Taxonomy" id="587635"/>
    <lineage>
        <taxon>Bacteria</taxon>
        <taxon>Bacillati</taxon>
        <taxon>Actinomycetota</taxon>
        <taxon>Actinomycetes</taxon>
        <taxon>Micrococcales</taxon>
        <taxon>Microbacteriaceae</taxon>
        <taxon>Pseudoclavibacter</taxon>
    </lineage>
</organism>
<comment type="caution">
    <text evidence="1">The sequence shown here is derived from an EMBL/GenBank/DDBJ whole genome shotgun (WGS) entry which is preliminary data.</text>
</comment>
<proteinExistence type="predicted"/>
<dbReference type="Gene3D" id="3.40.50.1820">
    <property type="entry name" value="alpha/beta hydrolase"/>
    <property type="match status" value="1"/>
</dbReference>
<name>A0A7J5BR85_9MICO</name>
<dbReference type="AlphaFoldDB" id="A0A7J5BR85"/>
<gene>
    <name evidence="1" type="ORF">F8O01_10140</name>
</gene>
<reference evidence="1 2" key="1">
    <citation type="submission" date="2019-09" db="EMBL/GenBank/DDBJ databases">
        <title>Phylogeny of genus Pseudoclavibacter and closely related genus.</title>
        <authorList>
            <person name="Li Y."/>
        </authorList>
    </citation>
    <scope>NUCLEOTIDE SEQUENCE [LARGE SCALE GENOMIC DNA]</scope>
    <source>
        <strain evidence="1 2">DSM 23821</strain>
    </source>
</reference>